<dbReference type="HOGENOM" id="CLU_2158229_0_0_1"/>
<dbReference type="RefSeq" id="XP_002912219.1">
    <property type="nucleotide sequence ID" value="XM_002912173.1"/>
</dbReference>
<dbReference type="KEGG" id="cci:CC1G_13751"/>
<keyword evidence="2" id="KW-1185">Reference proteome</keyword>
<sequence>MKNSTRSILNLNNDDNVGKGIRYVAILKAISLSLSSFDRYTQATEWYFETETPYSFYAEFTAGCVKARVDQGELKSPRETEALEGPNRSLWTHECNINPRTPGLYKVAHAS</sequence>
<dbReference type="InParanoid" id="D6RK79"/>
<evidence type="ECO:0000313" key="1">
    <source>
        <dbReference type="EMBL" id="EFI28725.1"/>
    </source>
</evidence>
<dbReference type="EMBL" id="AACS02000001">
    <property type="protein sequence ID" value="EFI28725.1"/>
    <property type="molecule type" value="Genomic_DNA"/>
</dbReference>
<protein>
    <submittedName>
        <fullName evidence="1">Uncharacterized protein</fullName>
    </submittedName>
</protein>
<organism evidence="1 2">
    <name type="scientific">Coprinopsis cinerea (strain Okayama-7 / 130 / ATCC MYA-4618 / FGSC 9003)</name>
    <name type="common">Inky cap fungus</name>
    <name type="synonym">Hormographiella aspergillata</name>
    <dbReference type="NCBI Taxonomy" id="240176"/>
    <lineage>
        <taxon>Eukaryota</taxon>
        <taxon>Fungi</taxon>
        <taxon>Dikarya</taxon>
        <taxon>Basidiomycota</taxon>
        <taxon>Agaricomycotina</taxon>
        <taxon>Agaricomycetes</taxon>
        <taxon>Agaricomycetidae</taxon>
        <taxon>Agaricales</taxon>
        <taxon>Agaricineae</taxon>
        <taxon>Psathyrellaceae</taxon>
        <taxon>Coprinopsis</taxon>
    </lineage>
</organism>
<evidence type="ECO:0000313" key="2">
    <source>
        <dbReference type="Proteomes" id="UP000001861"/>
    </source>
</evidence>
<dbReference type="AlphaFoldDB" id="D6RK79"/>
<dbReference type="GeneID" id="6007748"/>
<accession>D6RK79</accession>
<name>D6RK79_COPC7</name>
<comment type="caution">
    <text evidence="1">The sequence shown here is derived from an EMBL/GenBank/DDBJ whole genome shotgun (WGS) entry which is preliminary data.</text>
</comment>
<dbReference type="VEuPathDB" id="FungiDB:CC1G_13751"/>
<dbReference type="Proteomes" id="UP000001861">
    <property type="component" value="Unassembled WGS sequence"/>
</dbReference>
<proteinExistence type="predicted"/>
<gene>
    <name evidence="1" type="ORF">CC1G_13751</name>
</gene>
<reference evidence="1 2" key="1">
    <citation type="journal article" date="2010" name="Proc. Natl. Acad. Sci. U.S.A.">
        <title>Insights into evolution of multicellular fungi from the assembled chromosomes of the mushroom Coprinopsis cinerea (Coprinus cinereus).</title>
        <authorList>
            <person name="Stajich J.E."/>
            <person name="Wilke S.K."/>
            <person name="Ahren D."/>
            <person name="Au C.H."/>
            <person name="Birren B.W."/>
            <person name="Borodovsky M."/>
            <person name="Burns C."/>
            <person name="Canback B."/>
            <person name="Casselton L.A."/>
            <person name="Cheng C.K."/>
            <person name="Deng J."/>
            <person name="Dietrich F.S."/>
            <person name="Fargo D.C."/>
            <person name="Farman M.L."/>
            <person name="Gathman A.C."/>
            <person name="Goldberg J."/>
            <person name="Guigo R."/>
            <person name="Hoegger P.J."/>
            <person name="Hooker J.B."/>
            <person name="Huggins A."/>
            <person name="James T.Y."/>
            <person name="Kamada T."/>
            <person name="Kilaru S."/>
            <person name="Kodira C."/>
            <person name="Kues U."/>
            <person name="Kupfer D."/>
            <person name="Kwan H.S."/>
            <person name="Lomsadze A."/>
            <person name="Li W."/>
            <person name="Lilly W.W."/>
            <person name="Ma L.J."/>
            <person name="Mackey A.J."/>
            <person name="Manning G."/>
            <person name="Martin F."/>
            <person name="Muraguchi H."/>
            <person name="Natvig D.O."/>
            <person name="Palmerini H."/>
            <person name="Ramesh M.A."/>
            <person name="Rehmeyer C.J."/>
            <person name="Roe B.A."/>
            <person name="Shenoy N."/>
            <person name="Stanke M."/>
            <person name="Ter-Hovhannisyan V."/>
            <person name="Tunlid A."/>
            <person name="Velagapudi R."/>
            <person name="Vision T.J."/>
            <person name="Zeng Q."/>
            <person name="Zolan M.E."/>
            <person name="Pukkila P.J."/>
        </authorList>
    </citation>
    <scope>NUCLEOTIDE SEQUENCE [LARGE SCALE GENOMIC DNA]</scope>
    <source>
        <strain evidence="2">Okayama-7 / 130 / ATCC MYA-4618 / FGSC 9003</strain>
    </source>
</reference>